<dbReference type="CDD" id="cd04458">
    <property type="entry name" value="CSP_CDS"/>
    <property type="match status" value="1"/>
</dbReference>
<dbReference type="GO" id="GO:0003730">
    <property type="term" value="F:mRNA 3'-UTR binding"/>
    <property type="evidence" value="ECO:0007669"/>
    <property type="project" value="TreeGrafter"/>
</dbReference>
<evidence type="ECO:0000313" key="5">
    <source>
        <dbReference type="Proteomes" id="UP000198639"/>
    </source>
</evidence>
<dbReference type="AlphaFoldDB" id="A0A1I1MN03"/>
<sequence>MRGKPAPRYQGRITTWKDDQGFGFITPNGGGPTVFVHIKSFTAPGRPVANEIVTYDLASNDKGQARAENVAFVRAGAARRASPRPGRAAPLWAVAFLLFVGACVLAGKLPWLVLFLYLGLSAFTAVVYGLDKSAARAQRQRTPEATLHLLGLLGGWPGALVARRLFRHKSKKESFRSALWTSVAVNCGVLGLYLSPFWPGIWRLLAG</sequence>
<dbReference type="OrthoDB" id="72963at2"/>
<feature type="transmembrane region" description="Helical" evidence="2">
    <location>
        <begin position="89"/>
        <end position="107"/>
    </location>
</feature>
<proteinExistence type="predicted"/>
<dbReference type="InterPro" id="IPR011129">
    <property type="entry name" value="CSD"/>
</dbReference>
<keyword evidence="2" id="KW-1133">Transmembrane helix</keyword>
<dbReference type="PANTHER" id="PTHR12962:SF1">
    <property type="entry name" value="COLD SHOCK DOMAIN-CONTAINING PROTEIN CG9705"/>
    <property type="match status" value="1"/>
</dbReference>
<dbReference type="InterPro" id="IPR002059">
    <property type="entry name" value="CSP_DNA-bd"/>
</dbReference>
<feature type="domain" description="CSD" evidence="3">
    <location>
        <begin position="8"/>
        <end position="72"/>
    </location>
</feature>
<feature type="transmembrane region" description="Helical" evidence="2">
    <location>
        <begin position="177"/>
        <end position="198"/>
    </location>
</feature>
<dbReference type="SUPFAM" id="SSF50249">
    <property type="entry name" value="Nucleic acid-binding proteins"/>
    <property type="match status" value="1"/>
</dbReference>
<dbReference type="EMBL" id="FOLD01000011">
    <property type="protein sequence ID" value="SFC86884.1"/>
    <property type="molecule type" value="Genomic_DNA"/>
</dbReference>
<feature type="transmembrane region" description="Helical" evidence="2">
    <location>
        <begin position="113"/>
        <end position="131"/>
    </location>
</feature>
<dbReference type="InterPro" id="IPR052069">
    <property type="entry name" value="Ca-reg_mRNA-binding_domain"/>
</dbReference>
<dbReference type="GO" id="GO:0005829">
    <property type="term" value="C:cytosol"/>
    <property type="evidence" value="ECO:0007669"/>
    <property type="project" value="UniProtKB-ARBA"/>
</dbReference>
<keyword evidence="2" id="KW-0812">Transmembrane</keyword>
<dbReference type="Proteomes" id="UP000198639">
    <property type="component" value="Unassembled WGS sequence"/>
</dbReference>
<protein>
    <submittedName>
        <fullName evidence="4">Uncharacterized membrane protein YsdA, DUF1294 family</fullName>
    </submittedName>
</protein>
<dbReference type="RefSeq" id="WP_091874731.1">
    <property type="nucleotide sequence ID" value="NZ_FOLD01000011.1"/>
</dbReference>
<evidence type="ECO:0000256" key="2">
    <source>
        <dbReference type="SAM" id="Phobius"/>
    </source>
</evidence>
<dbReference type="InterPro" id="IPR012340">
    <property type="entry name" value="NA-bd_OB-fold"/>
</dbReference>
<dbReference type="GO" id="GO:0043488">
    <property type="term" value="P:regulation of mRNA stability"/>
    <property type="evidence" value="ECO:0007669"/>
    <property type="project" value="TreeGrafter"/>
</dbReference>
<reference evidence="5" key="1">
    <citation type="submission" date="2016-10" db="EMBL/GenBank/DDBJ databases">
        <authorList>
            <person name="Varghese N."/>
            <person name="Submissions S."/>
        </authorList>
    </citation>
    <scope>NUCLEOTIDE SEQUENCE [LARGE SCALE GENOMIC DNA]</scope>
    <source>
        <strain evidence="5">CGMCC 1.12041</strain>
    </source>
</reference>
<evidence type="ECO:0000256" key="1">
    <source>
        <dbReference type="ARBA" id="ARBA00022553"/>
    </source>
</evidence>
<name>A0A1I1MN03_9BURK</name>
<keyword evidence="5" id="KW-1185">Reference proteome</keyword>
<dbReference type="SMART" id="SM00357">
    <property type="entry name" value="CSP"/>
    <property type="match status" value="1"/>
</dbReference>
<dbReference type="Pfam" id="PF06961">
    <property type="entry name" value="DUF1294"/>
    <property type="match status" value="1"/>
</dbReference>
<dbReference type="STRING" id="1164594.SAMN05216204_11197"/>
<dbReference type="Pfam" id="PF00313">
    <property type="entry name" value="CSD"/>
    <property type="match status" value="1"/>
</dbReference>
<dbReference type="InterPro" id="IPR010718">
    <property type="entry name" value="DUF1294"/>
</dbReference>
<dbReference type="PANTHER" id="PTHR12962">
    <property type="entry name" value="CALCIUM-REGULATED HEAT STABLE PROTEIN CRHSP-24-RELATED"/>
    <property type="match status" value="1"/>
</dbReference>
<evidence type="ECO:0000313" key="4">
    <source>
        <dbReference type="EMBL" id="SFC86884.1"/>
    </source>
</evidence>
<dbReference type="Gene3D" id="2.40.50.140">
    <property type="entry name" value="Nucleic acid-binding proteins"/>
    <property type="match status" value="1"/>
</dbReference>
<keyword evidence="1" id="KW-0597">Phosphoprotein</keyword>
<accession>A0A1I1MN03</accession>
<evidence type="ECO:0000259" key="3">
    <source>
        <dbReference type="PROSITE" id="PS51857"/>
    </source>
</evidence>
<organism evidence="4 5">
    <name type="scientific">Massilia yuzhufengensis</name>
    <dbReference type="NCBI Taxonomy" id="1164594"/>
    <lineage>
        <taxon>Bacteria</taxon>
        <taxon>Pseudomonadati</taxon>
        <taxon>Pseudomonadota</taxon>
        <taxon>Betaproteobacteria</taxon>
        <taxon>Burkholderiales</taxon>
        <taxon>Oxalobacteraceae</taxon>
        <taxon>Telluria group</taxon>
        <taxon>Massilia</taxon>
    </lineage>
</organism>
<dbReference type="PROSITE" id="PS51857">
    <property type="entry name" value="CSD_2"/>
    <property type="match status" value="1"/>
</dbReference>
<gene>
    <name evidence="4" type="ORF">SAMN05216204_11197</name>
</gene>
<keyword evidence="2" id="KW-0472">Membrane</keyword>